<keyword evidence="4" id="KW-1185">Reference proteome</keyword>
<dbReference type="InterPro" id="IPR012132">
    <property type="entry name" value="GMC_OxRdtase"/>
</dbReference>
<evidence type="ECO:0000259" key="2">
    <source>
        <dbReference type="Pfam" id="PF05199"/>
    </source>
</evidence>
<dbReference type="AlphaFoldDB" id="A0A8J6LB60"/>
<comment type="similarity">
    <text evidence="1">Belongs to the GMC oxidoreductase family.</text>
</comment>
<evidence type="ECO:0000313" key="3">
    <source>
        <dbReference type="EMBL" id="KAH0812783.1"/>
    </source>
</evidence>
<accession>A0A8J6LB60</accession>
<dbReference type="GO" id="GO:0050660">
    <property type="term" value="F:flavin adenine dinucleotide binding"/>
    <property type="evidence" value="ECO:0007669"/>
    <property type="project" value="InterPro"/>
</dbReference>
<proteinExistence type="inferred from homology"/>
<comment type="caution">
    <text evidence="3">The sequence shown here is derived from an EMBL/GenBank/DDBJ whole genome shotgun (WGS) entry which is preliminary data.</text>
</comment>
<sequence length="241" mass="26452">MEELVELYLDGMGLLSNPSNVDAIGFIHTGDTPSEVPTVEYLYLPPDGNNKSIMSKAYNYNDDLTNNFLSKINPTSDITIYLALLHEKSTGQITLQSTDPTDFPNIDLNMFAESEDVDNLIEGIEFVLNLTKTEAFRKINAQLLNIPICADSEQYSKAFWECVIRHMTTTINHPCGTTAMGSDVTTSVVDGNLKVHGIDKLRVVDAGVFPTTISGHTNAPTVMVAEKISDVIKSDYGVNNI</sequence>
<dbReference type="Gene3D" id="3.50.50.60">
    <property type="entry name" value="FAD/NAD(P)-binding domain"/>
    <property type="match status" value="1"/>
</dbReference>
<dbReference type="PANTHER" id="PTHR11552">
    <property type="entry name" value="GLUCOSE-METHANOL-CHOLINE GMC OXIDOREDUCTASE"/>
    <property type="match status" value="1"/>
</dbReference>
<dbReference type="SUPFAM" id="SSF54373">
    <property type="entry name" value="FAD-linked reductases, C-terminal domain"/>
    <property type="match status" value="1"/>
</dbReference>
<protein>
    <recommendedName>
        <fullName evidence="2">Glucose-methanol-choline oxidoreductase C-terminal domain-containing protein</fullName>
    </recommendedName>
</protein>
<organism evidence="3 4">
    <name type="scientific">Tenebrio molitor</name>
    <name type="common">Yellow mealworm beetle</name>
    <dbReference type="NCBI Taxonomy" id="7067"/>
    <lineage>
        <taxon>Eukaryota</taxon>
        <taxon>Metazoa</taxon>
        <taxon>Ecdysozoa</taxon>
        <taxon>Arthropoda</taxon>
        <taxon>Hexapoda</taxon>
        <taxon>Insecta</taxon>
        <taxon>Pterygota</taxon>
        <taxon>Neoptera</taxon>
        <taxon>Endopterygota</taxon>
        <taxon>Coleoptera</taxon>
        <taxon>Polyphaga</taxon>
        <taxon>Cucujiformia</taxon>
        <taxon>Tenebrionidae</taxon>
        <taxon>Tenebrio</taxon>
    </lineage>
</organism>
<reference evidence="3" key="2">
    <citation type="submission" date="2021-08" db="EMBL/GenBank/DDBJ databases">
        <authorList>
            <person name="Eriksson T."/>
        </authorList>
    </citation>
    <scope>NUCLEOTIDE SEQUENCE</scope>
    <source>
        <strain evidence="3">Stoneville</strain>
        <tissue evidence="3">Whole head</tissue>
    </source>
</reference>
<evidence type="ECO:0000256" key="1">
    <source>
        <dbReference type="ARBA" id="ARBA00010790"/>
    </source>
</evidence>
<name>A0A8J6LB60_TENMO</name>
<dbReference type="InterPro" id="IPR007867">
    <property type="entry name" value="GMC_OxRtase_C"/>
</dbReference>
<dbReference type="GO" id="GO:0016614">
    <property type="term" value="F:oxidoreductase activity, acting on CH-OH group of donors"/>
    <property type="evidence" value="ECO:0007669"/>
    <property type="project" value="InterPro"/>
</dbReference>
<evidence type="ECO:0000313" key="4">
    <source>
        <dbReference type="Proteomes" id="UP000719412"/>
    </source>
</evidence>
<dbReference type="InterPro" id="IPR036188">
    <property type="entry name" value="FAD/NAD-bd_sf"/>
</dbReference>
<reference evidence="3" key="1">
    <citation type="journal article" date="2020" name="J Insects Food Feed">
        <title>The yellow mealworm (Tenebrio molitor) genome: a resource for the emerging insects as food and feed industry.</title>
        <authorList>
            <person name="Eriksson T."/>
            <person name="Andere A."/>
            <person name="Kelstrup H."/>
            <person name="Emery V."/>
            <person name="Picard C."/>
        </authorList>
    </citation>
    <scope>NUCLEOTIDE SEQUENCE</scope>
    <source>
        <strain evidence="3">Stoneville</strain>
        <tissue evidence="3">Whole head</tissue>
    </source>
</reference>
<feature type="domain" description="Glucose-methanol-choline oxidoreductase C-terminal" evidence="2">
    <location>
        <begin position="88"/>
        <end position="225"/>
    </location>
</feature>
<dbReference type="SUPFAM" id="SSF51905">
    <property type="entry name" value="FAD/NAD(P)-binding domain"/>
    <property type="match status" value="1"/>
</dbReference>
<dbReference type="Gene3D" id="3.30.560.10">
    <property type="entry name" value="Glucose Oxidase, domain 3"/>
    <property type="match status" value="1"/>
</dbReference>
<dbReference type="PANTHER" id="PTHR11552:SF158">
    <property type="entry name" value="GH23626P-RELATED"/>
    <property type="match status" value="1"/>
</dbReference>
<dbReference type="Pfam" id="PF05199">
    <property type="entry name" value="GMC_oxred_C"/>
    <property type="match status" value="1"/>
</dbReference>
<dbReference type="EMBL" id="JABDTM020025803">
    <property type="protein sequence ID" value="KAH0812783.1"/>
    <property type="molecule type" value="Genomic_DNA"/>
</dbReference>
<gene>
    <name evidence="3" type="ORF">GEV33_010015</name>
</gene>
<dbReference type="Proteomes" id="UP000719412">
    <property type="component" value="Unassembled WGS sequence"/>
</dbReference>